<gene>
    <name evidence="1" type="ORF">HNQ71_005236</name>
</gene>
<organism evidence="1 2">
    <name type="scientific">Mesorhizobium sangaii</name>
    <dbReference type="NCBI Taxonomy" id="505389"/>
    <lineage>
        <taxon>Bacteria</taxon>
        <taxon>Pseudomonadati</taxon>
        <taxon>Pseudomonadota</taxon>
        <taxon>Alphaproteobacteria</taxon>
        <taxon>Hyphomicrobiales</taxon>
        <taxon>Phyllobacteriaceae</taxon>
        <taxon>Mesorhizobium</taxon>
    </lineage>
</organism>
<protein>
    <submittedName>
        <fullName evidence="1">Uncharacterized protein</fullName>
    </submittedName>
</protein>
<accession>A0A841PBL4</accession>
<sequence>MADFNIGFDGRYAERRNSGAVGFAWIRSAAAGLVELVHLADLPSASGRRRCG</sequence>
<name>A0A841PBL4_9HYPH</name>
<keyword evidence="2" id="KW-1185">Reference proteome</keyword>
<reference evidence="1 2" key="1">
    <citation type="submission" date="2020-08" db="EMBL/GenBank/DDBJ databases">
        <title>Genomic Encyclopedia of Type Strains, Phase IV (KMG-IV): sequencing the most valuable type-strain genomes for metagenomic binning, comparative biology and taxonomic classification.</title>
        <authorList>
            <person name="Goeker M."/>
        </authorList>
    </citation>
    <scope>NUCLEOTIDE SEQUENCE [LARGE SCALE GENOMIC DNA]</scope>
    <source>
        <strain evidence="1 2">DSM 100039</strain>
    </source>
</reference>
<proteinExistence type="predicted"/>
<dbReference type="RefSeq" id="WP_184875558.1">
    <property type="nucleotide sequence ID" value="NZ_JACHEF010000005.1"/>
</dbReference>
<comment type="caution">
    <text evidence="1">The sequence shown here is derived from an EMBL/GenBank/DDBJ whole genome shotgun (WGS) entry which is preliminary data.</text>
</comment>
<evidence type="ECO:0000313" key="1">
    <source>
        <dbReference type="EMBL" id="MBB6412546.1"/>
    </source>
</evidence>
<dbReference type="Proteomes" id="UP000556329">
    <property type="component" value="Unassembled WGS sequence"/>
</dbReference>
<dbReference type="AlphaFoldDB" id="A0A841PBL4"/>
<dbReference type="EMBL" id="JACHEF010000005">
    <property type="protein sequence ID" value="MBB6412546.1"/>
    <property type="molecule type" value="Genomic_DNA"/>
</dbReference>
<evidence type="ECO:0000313" key="2">
    <source>
        <dbReference type="Proteomes" id="UP000556329"/>
    </source>
</evidence>